<evidence type="ECO:0000256" key="8">
    <source>
        <dbReference type="ARBA" id="ARBA00049244"/>
    </source>
</evidence>
<dbReference type="InterPro" id="IPR011708">
    <property type="entry name" value="DNA_pol3_alpha_NTPase_dom"/>
</dbReference>
<evidence type="ECO:0000256" key="6">
    <source>
        <dbReference type="ARBA" id="ARBA00022705"/>
    </source>
</evidence>
<evidence type="ECO:0000259" key="13">
    <source>
        <dbReference type="Pfam" id="PF17657"/>
    </source>
</evidence>
<dbReference type="InterPro" id="IPR004013">
    <property type="entry name" value="PHP_dom"/>
</dbReference>
<evidence type="ECO:0000259" key="12">
    <source>
        <dbReference type="Pfam" id="PF14579"/>
    </source>
</evidence>
<evidence type="ECO:0000259" key="11">
    <source>
        <dbReference type="Pfam" id="PF07733"/>
    </source>
</evidence>
<dbReference type="CDD" id="cd07431">
    <property type="entry name" value="PHP_PolIIIA"/>
    <property type="match status" value="1"/>
</dbReference>
<dbReference type="Pfam" id="PF01336">
    <property type="entry name" value="tRNA_anti-codon"/>
    <property type="match status" value="1"/>
</dbReference>
<evidence type="ECO:0000256" key="1">
    <source>
        <dbReference type="ARBA" id="ARBA00004496"/>
    </source>
</evidence>
<dbReference type="GO" id="GO:0005737">
    <property type="term" value="C:cytoplasm"/>
    <property type="evidence" value="ECO:0007669"/>
    <property type="project" value="UniProtKB-SubCell"/>
</dbReference>
<dbReference type="RefSeq" id="WP_024863737.1">
    <property type="nucleotide sequence ID" value="NZ_CP024965.1"/>
</dbReference>
<evidence type="ECO:0000259" key="10">
    <source>
        <dbReference type="Pfam" id="PF02811"/>
    </source>
</evidence>
<dbReference type="GO" id="GO:0003887">
    <property type="term" value="F:DNA-directed DNA polymerase activity"/>
    <property type="evidence" value="ECO:0007669"/>
    <property type="project" value="UniProtKB-KW"/>
</dbReference>
<dbReference type="PANTHER" id="PTHR32294">
    <property type="entry name" value="DNA POLYMERASE III SUBUNIT ALPHA"/>
    <property type="match status" value="1"/>
</dbReference>
<keyword evidence="4" id="KW-0808">Transferase</keyword>
<feature type="domain" description="PHP" evidence="10">
    <location>
        <begin position="9"/>
        <end position="119"/>
    </location>
</feature>
<evidence type="ECO:0000256" key="4">
    <source>
        <dbReference type="ARBA" id="ARBA00022679"/>
    </source>
</evidence>
<dbReference type="Pfam" id="PF07733">
    <property type="entry name" value="DNA_pol3_alpha"/>
    <property type="match status" value="1"/>
</dbReference>
<dbReference type="PANTHER" id="PTHR32294:SF0">
    <property type="entry name" value="DNA POLYMERASE III SUBUNIT ALPHA"/>
    <property type="match status" value="1"/>
</dbReference>
<proteinExistence type="inferred from homology"/>
<dbReference type="CDD" id="cd04485">
    <property type="entry name" value="DnaE_OBF"/>
    <property type="match status" value="1"/>
</dbReference>
<dbReference type="NCBIfam" id="TIGR00594">
    <property type="entry name" value="polc"/>
    <property type="match status" value="1"/>
</dbReference>
<keyword evidence="5" id="KW-0548">Nucleotidyltransferase</keyword>
<comment type="catalytic activity">
    <reaction evidence="8">
        <text>DNA(n) + a 2'-deoxyribonucleoside 5'-triphosphate = DNA(n+1) + diphosphate</text>
        <dbReference type="Rhea" id="RHEA:22508"/>
        <dbReference type="Rhea" id="RHEA-COMP:17339"/>
        <dbReference type="Rhea" id="RHEA-COMP:17340"/>
        <dbReference type="ChEBI" id="CHEBI:33019"/>
        <dbReference type="ChEBI" id="CHEBI:61560"/>
        <dbReference type="ChEBI" id="CHEBI:173112"/>
        <dbReference type="EC" id="2.7.7.7"/>
    </reaction>
</comment>
<dbReference type="EMBL" id="CP024965">
    <property type="protein sequence ID" value="ATZ18577.1"/>
    <property type="molecule type" value="Genomic_DNA"/>
</dbReference>
<evidence type="ECO:0000256" key="5">
    <source>
        <dbReference type="ARBA" id="ARBA00022695"/>
    </source>
</evidence>
<reference evidence="14 15" key="1">
    <citation type="submission" date="2017-11" db="EMBL/GenBank/DDBJ databases">
        <title>Genome sequence of Entomoplasma somnilux PYAN-1 (ATCC 49194).</title>
        <authorList>
            <person name="Lo W.-S."/>
            <person name="Gasparich G.E."/>
            <person name="Kuo C.-H."/>
        </authorList>
    </citation>
    <scope>NUCLEOTIDE SEQUENCE [LARGE SCALE GENOMIC DNA]</scope>
    <source>
        <strain evidence="14 15">PYAN-1</strain>
    </source>
</reference>
<dbReference type="Pfam" id="PF17657">
    <property type="entry name" value="DNA_pol3_finger"/>
    <property type="match status" value="1"/>
</dbReference>
<accession>A0A2K8NXR2</accession>
<dbReference type="Gene3D" id="1.10.10.1600">
    <property type="entry name" value="Bacterial DNA polymerase III alpha subunit, thumb domain"/>
    <property type="match status" value="1"/>
</dbReference>
<dbReference type="AlphaFoldDB" id="A0A2K8NXR2"/>
<comment type="similarity">
    <text evidence="2">Belongs to the DNA polymerase type-C family. DnaE subfamily.</text>
</comment>
<protein>
    <recommendedName>
        <fullName evidence="3">DNA-directed DNA polymerase</fullName>
        <ecNumber evidence="3">2.7.7.7</ecNumber>
    </recommendedName>
</protein>
<keyword evidence="6" id="KW-0235">DNA replication</keyword>
<dbReference type="Proteomes" id="UP000232230">
    <property type="component" value="Chromosome"/>
</dbReference>
<feature type="domain" description="OB" evidence="9">
    <location>
        <begin position="908"/>
        <end position="982"/>
    </location>
</feature>
<dbReference type="InterPro" id="IPR041931">
    <property type="entry name" value="DNA_pol3_alpha_thumb_dom"/>
</dbReference>
<feature type="domain" description="DNA polymerase helix-hairpin-helix motif" evidence="12">
    <location>
        <begin position="736"/>
        <end position="826"/>
    </location>
</feature>
<dbReference type="EC" id="2.7.7.7" evidence="3"/>
<evidence type="ECO:0000313" key="15">
    <source>
        <dbReference type="Proteomes" id="UP000232230"/>
    </source>
</evidence>
<dbReference type="GO" id="GO:0006260">
    <property type="term" value="P:DNA replication"/>
    <property type="evidence" value="ECO:0007669"/>
    <property type="project" value="UniProtKB-KW"/>
</dbReference>
<gene>
    <name evidence="14" type="primary">dnaE</name>
    <name evidence="14" type="ORF">ESOMN_v1c01920</name>
</gene>
<dbReference type="KEGG" id="esx:ESOMN_v1c01920"/>
<dbReference type="Gene3D" id="3.20.20.140">
    <property type="entry name" value="Metal-dependent hydrolases"/>
    <property type="match status" value="1"/>
</dbReference>
<feature type="domain" description="DNA polymerase III alpha subunit finger" evidence="13">
    <location>
        <begin position="498"/>
        <end position="663"/>
    </location>
</feature>
<evidence type="ECO:0000256" key="7">
    <source>
        <dbReference type="ARBA" id="ARBA00022932"/>
    </source>
</evidence>
<keyword evidence="15" id="KW-1185">Reference proteome</keyword>
<dbReference type="InterPro" id="IPR004805">
    <property type="entry name" value="DnaE2/DnaE/PolC"/>
</dbReference>
<dbReference type="Gene3D" id="1.10.150.870">
    <property type="match status" value="1"/>
</dbReference>
<organism evidence="14 15">
    <name type="scientific">Williamsoniiplasma somnilux</name>
    <dbReference type="NCBI Taxonomy" id="215578"/>
    <lineage>
        <taxon>Bacteria</taxon>
        <taxon>Bacillati</taxon>
        <taxon>Mycoplasmatota</taxon>
        <taxon>Mollicutes</taxon>
        <taxon>Entomoplasmatales</taxon>
        <taxon>Williamsoniiplasma</taxon>
    </lineage>
</organism>
<dbReference type="GO" id="GO:0008408">
    <property type="term" value="F:3'-5' exonuclease activity"/>
    <property type="evidence" value="ECO:0007669"/>
    <property type="project" value="InterPro"/>
</dbReference>
<dbReference type="InterPro" id="IPR029460">
    <property type="entry name" value="DNAPol_HHH"/>
</dbReference>
<dbReference type="Pfam" id="PF14579">
    <property type="entry name" value="HHH_6"/>
    <property type="match status" value="1"/>
</dbReference>
<evidence type="ECO:0000256" key="3">
    <source>
        <dbReference type="ARBA" id="ARBA00012417"/>
    </source>
</evidence>
<comment type="subcellular location">
    <subcellularLocation>
        <location evidence="1">Cytoplasm</location>
    </subcellularLocation>
</comment>
<dbReference type="Pfam" id="PF02811">
    <property type="entry name" value="PHP"/>
    <property type="match status" value="1"/>
</dbReference>
<dbReference type="GO" id="GO:0003676">
    <property type="term" value="F:nucleic acid binding"/>
    <property type="evidence" value="ECO:0007669"/>
    <property type="project" value="InterPro"/>
</dbReference>
<name>A0A2K8NXR2_9MOLU</name>
<evidence type="ECO:0000259" key="9">
    <source>
        <dbReference type="Pfam" id="PF01336"/>
    </source>
</evidence>
<feature type="domain" description="Bacterial DNA polymerase III alpha subunit NTPase" evidence="11">
    <location>
        <begin position="235"/>
        <end position="495"/>
    </location>
</feature>
<sequence>MKFSPQINLRSCYNFQESLIKVPDYIDFAVRNNFKFAFYSELNSMYGVAEFVNLAKKNNIKPIIGLTLEFEHQIAILIAKNEQGYQNLTILSSWLMNENNHFNFDFQWTKFISDNLIMVTNSLTFKNSVKELIKTNDIYFNVVDLRKISYLEDKNYETFVILNAIKNNLTIAEVQNIGHEHYLSDEELLKLNVNLDINNKSLLEIANKCSFELFSNRQWNFAKFKTPQNMPSGNFLRKLCEESLNSYLLFAKNKKNPNVDYFERLNYELDVIYKTGFIDYFLVVWDYVKYARENQIMVGPGRGSAAGSLVSFLLKITTIDPLQYDLLFERFLNPKRVSLPDIDLDFQDDKRDLIIEYLFEKYGADKVATIVTFQSIGLKSAIRDVARVYEIDLKIVNEIAKLFPSFVVNQSFAEIINKSSKLRKYQEEYPEIFDHASALIGLPRQTGTHAAGVILSDVDIKNIVPIRIGYNGINQTQFDMKYLEPLGLIKMDVLGLRNLTTLQEILSSVYKSEKKLINLDEINLQDNETFVNLQAGKTSGIFQLESPGMTNVIMKIKTNSIEDISIASALFRPGPQEMIPEYVKRKFSNVPVEKYLIDKDLKSILEPTYGIIVYQEQVIQILRKVANFSLAQADLVRRAIGKKDFQKLHAAKNEFIEKATENNYQIQKAKMIWEWIEKFAAYGFNKSHSIAYSYISYWLAYLKTHYPAEFYCSLLNGVTGNVEKTSQYLKEINNYGIKIIKPSIKNINFNYIGFKTALIMPLTLIKGVGIEFIRKLREQYKSNPQIMDSVFSLVTLMFNHGLNKNVFEALVWSGALDCFGYSRSTLVENYEEILKFANFNKDIEIINNNLIPELTNYEDKEEILLNKEKEFIGFFISSHPIEKIRTEYSFLKAHKIINLLNKKGNFIIIGYVSAIKEKNDKHGDPMAFIEMSDETENIEITVFSRTFKNFKNDILLGSVLCVEINIDSFNDKPSFVLNKIIKIIKN</sequence>
<evidence type="ECO:0000313" key="14">
    <source>
        <dbReference type="EMBL" id="ATZ18577.1"/>
    </source>
</evidence>
<dbReference type="InterPro" id="IPR040982">
    <property type="entry name" value="DNA_pol3_finger"/>
</dbReference>
<keyword evidence="7" id="KW-0239">DNA-directed DNA polymerase</keyword>
<dbReference type="InterPro" id="IPR004365">
    <property type="entry name" value="NA-bd_OB_tRNA"/>
</dbReference>
<evidence type="ECO:0000256" key="2">
    <source>
        <dbReference type="ARBA" id="ARBA00009496"/>
    </source>
</evidence>